<comment type="caution">
    <text evidence="11">The sequence shown here is derived from an EMBL/GenBank/DDBJ whole genome shotgun (WGS) entry which is preliminary data.</text>
</comment>
<dbReference type="AlphaFoldDB" id="A0AA88R097"/>
<dbReference type="Pfam" id="PF13906">
    <property type="entry name" value="AA_permease_C"/>
    <property type="match status" value="1"/>
</dbReference>
<feature type="transmembrane region" description="Helical" evidence="9">
    <location>
        <begin position="271"/>
        <end position="290"/>
    </location>
</feature>
<protein>
    <recommendedName>
        <fullName evidence="10">Cationic amino acid transporter C-terminal domain-containing protein</fullName>
    </recommendedName>
</protein>
<evidence type="ECO:0000256" key="4">
    <source>
        <dbReference type="ARBA" id="ARBA00022692"/>
    </source>
</evidence>
<keyword evidence="4 9" id="KW-0812">Transmembrane</keyword>
<proteinExistence type="inferred from homology"/>
<feature type="transmembrane region" description="Helical" evidence="9">
    <location>
        <begin position="302"/>
        <end position="328"/>
    </location>
</feature>
<dbReference type="GO" id="GO:0005886">
    <property type="term" value="C:plasma membrane"/>
    <property type="evidence" value="ECO:0007669"/>
    <property type="project" value="TreeGrafter"/>
</dbReference>
<dbReference type="GO" id="GO:0015189">
    <property type="term" value="F:L-lysine transmembrane transporter activity"/>
    <property type="evidence" value="ECO:0007669"/>
    <property type="project" value="TreeGrafter"/>
</dbReference>
<dbReference type="GO" id="GO:0005313">
    <property type="term" value="F:L-glutamate transmembrane transporter activity"/>
    <property type="evidence" value="ECO:0007669"/>
    <property type="project" value="TreeGrafter"/>
</dbReference>
<dbReference type="InterPro" id="IPR002293">
    <property type="entry name" value="AA/rel_permease1"/>
</dbReference>
<evidence type="ECO:0000256" key="3">
    <source>
        <dbReference type="ARBA" id="ARBA00022448"/>
    </source>
</evidence>
<keyword evidence="12" id="KW-1185">Reference proteome</keyword>
<keyword evidence="3" id="KW-0813">Transport</keyword>
<feature type="transmembrane region" description="Helical" evidence="9">
    <location>
        <begin position="112"/>
        <end position="131"/>
    </location>
</feature>
<comment type="subcellular location">
    <subcellularLocation>
        <location evidence="1">Membrane</location>
        <topology evidence="1">Multi-pass membrane protein</topology>
    </subcellularLocation>
</comment>
<feature type="domain" description="Cationic amino acid transporter C-terminal" evidence="10">
    <location>
        <begin position="515"/>
        <end position="565"/>
    </location>
</feature>
<evidence type="ECO:0000256" key="6">
    <source>
        <dbReference type="ARBA" id="ARBA00022989"/>
    </source>
</evidence>
<evidence type="ECO:0000313" key="12">
    <source>
        <dbReference type="Proteomes" id="UP001187471"/>
    </source>
</evidence>
<dbReference type="InterPro" id="IPR029485">
    <property type="entry name" value="CAT_C"/>
</dbReference>
<comment type="similarity">
    <text evidence="2">Belongs to the amino acid-polyamine-organocation (APC) superfamily. Cationic amino acid transporter (CAT) (TC 2.A.3.3) family.</text>
</comment>
<keyword evidence="6 9" id="KW-1133">Transmembrane helix</keyword>
<accession>A0AA88R097</accession>
<feature type="transmembrane region" description="Helical" evidence="9">
    <location>
        <begin position="422"/>
        <end position="448"/>
    </location>
</feature>
<feature type="transmembrane region" description="Helical" evidence="9">
    <location>
        <begin position="152"/>
        <end position="173"/>
    </location>
</feature>
<name>A0AA88R097_9ASTE</name>
<feature type="transmembrane region" description="Helical" evidence="9">
    <location>
        <begin position="81"/>
        <end position="100"/>
    </location>
</feature>
<evidence type="ECO:0000256" key="8">
    <source>
        <dbReference type="SAM" id="MobiDB-lite"/>
    </source>
</evidence>
<feature type="transmembrane region" description="Helical" evidence="9">
    <location>
        <begin position="515"/>
        <end position="534"/>
    </location>
</feature>
<organism evidence="11 12">
    <name type="scientific">Escallonia rubra</name>
    <dbReference type="NCBI Taxonomy" id="112253"/>
    <lineage>
        <taxon>Eukaryota</taxon>
        <taxon>Viridiplantae</taxon>
        <taxon>Streptophyta</taxon>
        <taxon>Embryophyta</taxon>
        <taxon>Tracheophyta</taxon>
        <taxon>Spermatophyta</taxon>
        <taxon>Magnoliopsida</taxon>
        <taxon>eudicotyledons</taxon>
        <taxon>Gunneridae</taxon>
        <taxon>Pentapetalae</taxon>
        <taxon>asterids</taxon>
        <taxon>campanulids</taxon>
        <taxon>Escalloniales</taxon>
        <taxon>Escalloniaceae</taxon>
        <taxon>Escallonia</taxon>
    </lineage>
</organism>
<feature type="transmembrane region" description="Helical" evidence="9">
    <location>
        <begin position="348"/>
        <end position="376"/>
    </location>
</feature>
<feature type="transmembrane region" description="Helical" evidence="9">
    <location>
        <begin position="460"/>
        <end position="479"/>
    </location>
</feature>
<feature type="transmembrane region" description="Helical" evidence="9">
    <location>
        <begin position="397"/>
        <end position="416"/>
    </location>
</feature>
<feature type="transmembrane region" description="Helical" evidence="9">
    <location>
        <begin position="230"/>
        <end position="251"/>
    </location>
</feature>
<reference evidence="11" key="1">
    <citation type="submission" date="2022-12" db="EMBL/GenBank/DDBJ databases">
        <title>Draft genome assemblies for two species of Escallonia (Escalloniales).</title>
        <authorList>
            <person name="Chanderbali A."/>
            <person name="Dervinis C."/>
            <person name="Anghel I."/>
            <person name="Soltis D."/>
            <person name="Soltis P."/>
            <person name="Zapata F."/>
        </authorList>
    </citation>
    <scope>NUCLEOTIDE SEQUENCE</scope>
    <source>
        <strain evidence="11">UCBG92.1500</strain>
        <tissue evidence="11">Leaf</tissue>
    </source>
</reference>
<keyword evidence="7 9" id="KW-0472">Membrane</keyword>
<evidence type="ECO:0000256" key="7">
    <source>
        <dbReference type="ARBA" id="ARBA00023136"/>
    </source>
</evidence>
<dbReference type="EMBL" id="JAVXUO010002929">
    <property type="protein sequence ID" value="KAK2968245.1"/>
    <property type="molecule type" value="Genomic_DNA"/>
</dbReference>
<dbReference type="FunFam" id="1.20.1740.10:FF:000035">
    <property type="entry name" value="Cationic amino acid transporter 5"/>
    <property type="match status" value="1"/>
</dbReference>
<evidence type="ECO:0000256" key="1">
    <source>
        <dbReference type="ARBA" id="ARBA00004141"/>
    </source>
</evidence>
<sequence length="611" mass="66356">MGVESEEVSGTGIRRRGCSCSKDDFLPEESFRTWGNYVKAMKETPSRLMNRVTTRSGDQAEIQMKARSQHEMKKTLNWWDLLWFGMGAVIGAGIFVLTGLEAREVAGPAVVLSYVVSGISALLSVFCYTEFAVEIPVAGGSFAYLRVELGDFMAFIAAGNILLEYVISGAGVARSWTSYFATLCGHEPNDFRISAPSLQKGYDQLDPVAIGIIVVVCILAVTSTKGSSRLNYISSIVHVVVILFIIIAGLIKADTNNYRDFAPNGVRGVFKASAVLFFAYVGFDAVSTMAEETKDPARDIPIGLVGSMVITTTIYCVLAITLCLMQPYYKIDKDAPFSEAFKYVGWGWAQYIVAFGALTAMTSVLLVGAVGQARYLTHIARTHMMPPWFAIVNSRTGTPVNATVVMLAATAVIAFFTELGILANLLSISTLFIFMLVAVALLVRRYYVSGVTTAGDRNKLVIFLALILASSIATATYWGLSEKGWIGYCITVPIWILATVGLRVFVPQARQPKMWGVPLVPWLPSASIAINIFLLGSIDKDSFVRFAAWTGFLLLYYFLFGLHASYDTAMMYEGKTLESGEGPKTGGELEGEPDAGSKDGSIDAPTSQNSL</sequence>
<dbReference type="Proteomes" id="UP001187471">
    <property type="component" value="Unassembled WGS sequence"/>
</dbReference>
<keyword evidence="5" id="KW-0029">Amino-acid transport</keyword>
<evidence type="ECO:0000313" key="11">
    <source>
        <dbReference type="EMBL" id="KAK2968245.1"/>
    </source>
</evidence>
<dbReference type="PANTHER" id="PTHR43243">
    <property type="entry name" value="INNER MEMBRANE TRANSPORTER YGJI-RELATED"/>
    <property type="match status" value="1"/>
</dbReference>
<feature type="region of interest" description="Disordered" evidence="8">
    <location>
        <begin position="577"/>
        <end position="611"/>
    </location>
</feature>
<dbReference type="Pfam" id="PF13520">
    <property type="entry name" value="AA_permease_2"/>
    <property type="match status" value="1"/>
</dbReference>
<dbReference type="Gene3D" id="1.20.1740.10">
    <property type="entry name" value="Amino acid/polyamine transporter I"/>
    <property type="match status" value="1"/>
</dbReference>
<dbReference type="PIRSF" id="PIRSF006060">
    <property type="entry name" value="AA_transporter"/>
    <property type="match status" value="1"/>
</dbReference>
<feature type="transmembrane region" description="Helical" evidence="9">
    <location>
        <begin position="546"/>
        <end position="566"/>
    </location>
</feature>
<evidence type="ECO:0000256" key="5">
    <source>
        <dbReference type="ARBA" id="ARBA00022970"/>
    </source>
</evidence>
<feature type="transmembrane region" description="Helical" evidence="9">
    <location>
        <begin position="485"/>
        <end position="506"/>
    </location>
</feature>
<gene>
    <name evidence="11" type="ORF">RJ640_024395</name>
</gene>
<feature type="transmembrane region" description="Helical" evidence="9">
    <location>
        <begin position="205"/>
        <end position="223"/>
    </location>
</feature>
<evidence type="ECO:0000256" key="9">
    <source>
        <dbReference type="SAM" id="Phobius"/>
    </source>
</evidence>
<dbReference type="PANTHER" id="PTHR43243:SF1">
    <property type="entry name" value="CATIONIC AMINO ACID TRANSPORTER 1"/>
    <property type="match status" value="1"/>
</dbReference>
<evidence type="ECO:0000259" key="10">
    <source>
        <dbReference type="Pfam" id="PF13906"/>
    </source>
</evidence>
<evidence type="ECO:0000256" key="2">
    <source>
        <dbReference type="ARBA" id="ARBA00008572"/>
    </source>
</evidence>